<reference evidence="3" key="1">
    <citation type="submission" date="2017-06" db="EMBL/GenBank/DDBJ databases">
        <title>Genome analysis of Fimbriiglobus ruber SP5, the first member of the order Planctomycetales with confirmed chitinolytic capability.</title>
        <authorList>
            <person name="Ravin N.V."/>
            <person name="Rakitin A.L."/>
            <person name="Ivanova A.A."/>
            <person name="Beletsky A.V."/>
            <person name="Kulichevskaya I.S."/>
            <person name="Mardanov A.V."/>
            <person name="Dedysh S.N."/>
        </authorList>
    </citation>
    <scope>NUCLEOTIDE SEQUENCE [LARGE SCALE GENOMIC DNA]</scope>
    <source>
        <strain evidence="3">SP5</strain>
    </source>
</reference>
<dbReference type="Proteomes" id="UP000214646">
    <property type="component" value="Unassembled WGS sequence"/>
</dbReference>
<evidence type="ECO:0000313" key="3">
    <source>
        <dbReference type="Proteomes" id="UP000214646"/>
    </source>
</evidence>
<keyword evidence="1" id="KW-0472">Membrane</keyword>
<evidence type="ECO:0000256" key="1">
    <source>
        <dbReference type="SAM" id="Phobius"/>
    </source>
</evidence>
<evidence type="ECO:0000313" key="2">
    <source>
        <dbReference type="EMBL" id="OWK40790.1"/>
    </source>
</evidence>
<feature type="transmembrane region" description="Helical" evidence="1">
    <location>
        <begin position="39"/>
        <end position="58"/>
    </location>
</feature>
<dbReference type="OrthoDB" id="287705at2"/>
<name>A0A225DGZ9_9BACT</name>
<keyword evidence="1" id="KW-1133">Transmembrane helix</keyword>
<dbReference type="RefSeq" id="WP_088255772.1">
    <property type="nucleotide sequence ID" value="NZ_NIDE01000007.1"/>
</dbReference>
<keyword evidence="3" id="KW-1185">Reference proteome</keyword>
<feature type="transmembrane region" description="Helical" evidence="1">
    <location>
        <begin position="227"/>
        <end position="248"/>
    </location>
</feature>
<protein>
    <submittedName>
        <fullName evidence="2">Uncharacterized protein</fullName>
    </submittedName>
</protein>
<dbReference type="EMBL" id="NIDE01000007">
    <property type="protein sequence ID" value="OWK40790.1"/>
    <property type="molecule type" value="Genomic_DNA"/>
</dbReference>
<accession>A0A225DGZ9</accession>
<comment type="caution">
    <text evidence="2">The sequence shown here is derived from an EMBL/GenBank/DDBJ whole genome shotgun (WGS) entry which is preliminary data.</text>
</comment>
<gene>
    <name evidence="2" type="ORF">FRUB_04682</name>
</gene>
<feature type="transmembrane region" description="Helical" evidence="1">
    <location>
        <begin position="198"/>
        <end position="221"/>
    </location>
</feature>
<organism evidence="2 3">
    <name type="scientific">Fimbriiglobus ruber</name>
    <dbReference type="NCBI Taxonomy" id="1908690"/>
    <lineage>
        <taxon>Bacteria</taxon>
        <taxon>Pseudomonadati</taxon>
        <taxon>Planctomycetota</taxon>
        <taxon>Planctomycetia</taxon>
        <taxon>Gemmatales</taxon>
        <taxon>Gemmataceae</taxon>
        <taxon>Fimbriiglobus</taxon>
    </lineage>
</organism>
<sequence length="266" mass="29040">MTLVLTFALTALALTALFWGVSIFIQGYLYSDVADRLPLRALVGGVAIACVVTLWVYANTRASHKDKYGTLFEFSATSTREITEFEAVRVDPRTKDAKPKETTVKYHRLSATKDAPFVDSDGQKPFRLSDSSTITSAILVTDEDGKKARFDAVMDRKDKTLYDRGPNRNDPVQFREQGGPRTMSEDALQLVASPNSGALVVALLLNLGHLLAWFLVFWVVLRYSIGHSLTFTAILGGATMFIAVPLLFNLNAVPPALPAAATAPAK</sequence>
<proteinExistence type="predicted"/>
<dbReference type="AlphaFoldDB" id="A0A225DGZ9"/>
<keyword evidence="1" id="KW-0812">Transmembrane</keyword>